<name>A0ACC2XT41_9TREE</name>
<comment type="caution">
    <text evidence="1">The sequence shown here is derived from an EMBL/GenBank/DDBJ whole genome shotgun (WGS) entry which is preliminary data.</text>
</comment>
<organism evidence="1 2">
    <name type="scientific">Naganishia onofrii</name>
    <dbReference type="NCBI Taxonomy" id="1851511"/>
    <lineage>
        <taxon>Eukaryota</taxon>
        <taxon>Fungi</taxon>
        <taxon>Dikarya</taxon>
        <taxon>Basidiomycota</taxon>
        <taxon>Agaricomycotina</taxon>
        <taxon>Tremellomycetes</taxon>
        <taxon>Filobasidiales</taxon>
        <taxon>Filobasidiaceae</taxon>
        <taxon>Naganishia</taxon>
    </lineage>
</organism>
<protein>
    <submittedName>
        <fullName evidence="1">Uncharacterized protein</fullName>
    </submittedName>
</protein>
<dbReference type="Proteomes" id="UP001234202">
    <property type="component" value="Unassembled WGS sequence"/>
</dbReference>
<gene>
    <name evidence="1" type="ORF">QFC24_001663</name>
</gene>
<evidence type="ECO:0000313" key="2">
    <source>
        <dbReference type="Proteomes" id="UP001234202"/>
    </source>
</evidence>
<reference evidence="1" key="1">
    <citation type="submission" date="2023-04" db="EMBL/GenBank/DDBJ databases">
        <title>Draft Genome sequencing of Naganishia species isolated from polar environments using Oxford Nanopore Technology.</title>
        <authorList>
            <person name="Leo P."/>
            <person name="Venkateswaran K."/>
        </authorList>
    </citation>
    <scope>NUCLEOTIDE SEQUENCE</scope>
    <source>
        <strain evidence="1">DBVPG 5303</strain>
    </source>
</reference>
<accession>A0ACC2XT41</accession>
<evidence type="ECO:0000313" key="1">
    <source>
        <dbReference type="EMBL" id="KAJ9126634.1"/>
    </source>
</evidence>
<sequence length="1733" mass="195199">MNIELEDQSVLLRKIEQHRLREQNLSSLPSLDQTSDYEGSDEEENRVYFEELKRKNRAARETEELEKENIGRDFDGEDTETPVPTRVSKKPIFSQAQKIQRSTTPPYQPVNRVLQVIRSPAASTASSEQLGTTPNESGTSSSGLPVTSTPAPNRLETRSADAALPVSDDRQKRFAKSIRQRDEVKRGRYSSGSSGNGSFSIATIHYQESENEGADSRTYDLHSNNSLDLPKLTDKDLPGEIQYHDYAVPIKGGEDSTDERDEQTTARKIVDRNNHVSRNALGKDNSPRAEDDRFETSFEDQANFDYNHSERGGDGSERGQDMSDFTDADEAKKENVVEIIVDMPDETVDSNGSPAPDWVNSRVRYRSQSPGQHRPMLPRSPHPRALLAGGNTQQNQDRIPSSSRSESETSDRSESLDSVSQTPIMENSNGQFSHVAAGKNRLENAKQTSQNGLSFQSDSSNLDDIPEANEYSDHCDANETPARVAHNQLAYTPTPMYSHDQTTLSTPGMGRNASLMETPLQQTQPPSFDTMIRERSLRDITSLTQHGKYNSPAPSEYEPSSSKGISLQTPKPIDRSRANFLLSALKSTSKPMRRQAIAGRMSLGQPKELGRTDAVELNLLTGSVAHRQGRLDDEAFSVADISSVSISSSVDLTTDRRLSTARPRGNMSVPEIVLPDGQNQDGVNQGNLIKQMRLGNIALSEENKSQEWMIQRLKELCESHQVQIPQDLQFSGQKVDRDADASSQSLDDAEAAHELDLQFQQLRRENQQKDEEISRLNEMLQASEKESHSSLPNNTSHAQERIQQLQQEHEKELQQVTHVLEHEREQAESDKVRIQELQRELDEQDDIAAKDKAEIESDFRELEDRITAITQENERLVHAMGQQNLDDDQSRLEDELEHLREELKQSTEQLQEYEQNIRDLQAKLEHANDENAQLVGDAFQADDTAKNASLTRRNMEADLEQQDLTNKGLQSQLESMVRAVADLKEDLVDRDEALDRATAELATASKRIEEMEGGQGSLRSELRILESQVHELRASLDTTTQDLQRTEEKHVEESRRANNLQSQLDSTTTALEAAQEKSEDLRAELNRQMVASLNSDTDQQVSKELVQAKNMVKHLQGRLATCEEELERAHHQSANQARQMAAIRQKDIKIDALTSEKAALQQQIRMLPIQSIESGMKTPAKSSAGNDPSSPFGSLRPINRVLLNLRTPRTPGQLSEMTWLSASSAGGAAEEAVLAQLQTMGEELKEANKHIEANFSELEKRGILGCSLADELANAYGKIAALKERLQHIHKQHNGVIDRLMATVCPGCDLRFDAAEPLRSIDADVGNHSDDLAGSPLNPERSRLRQSLAALREQYEGLQFEFQKHRERHDAQVGSLNEDIDALVNEKMKMIEENRKTFSQLENEHVRETRQLRNEKEEIEDQKHSVEAVQKELDSSRLKASALQRELDATNMRIHGLKTEGAELRTENHKLTADMEAQSQRLRAADVTNKDLCRLKSELELLQRQYLTSEKATARAEQECNDLRQQLSELQERLVVANEKSAKEAKSHDRLHRQLAALEVSLRDHRREAEDFSQGLKSMQKQHALDKHKAAMVDVFEKEREQAMSKIADLEARLTEMHARQNVVASVSRPRGTQSTGNEPLQREQTQLISDRKILTGQVRYLQSLYARENTFRDGMVLQKQYLLRLLGKFRQTEQETLSVIASMGYPPAPTKPNARRSLKSVAIAVRFTIKMK</sequence>
<dbReference type="EMBL" id="JASBWV010000004">
    <property type="protein sequence ID" value="KAJ9126634.1"/>
    <property type="molecule type" value="Genomic_DNA"/>
</dbReference>
<proteinExistence type="predicted"/>
<keyword evidence="2" id="KW-1185">Reference proteome</keyword>